<name>A0ABU2UAJ7_9ACTN</name>
<sequence length="44" mass="4870">MLEPLHDDMCVVYGPDDEDTVEIAEALARIRLPLDGMDRGAPET</sequence>
<comment type="caution">
    <text evidence="1">The sequence shown here is derived from an EMBL/GenBank/DDBJ whole genome shotgun (WGS) entry which is preliminary data.</text>
</comment>
<reference evidence="2" key="1">
    <citation type="submission" date="2023-07" db="EMBL/GenBank/DDBJ databases">
        <title>30 novel species of actinomycetes from the DSMZ collection.</title>
        <authorList>
            <person name="Nouioui I."/>
        </authorList>
    </citation>
    <scope>NUCLEOTIDE SEQUENCE [LARGE SCALE GENOMIC DNA]</scope>
    <source>
        <strain evidence="2">DSM 41699</strain>
    </source>
</reference>
<proteinExistence type="predicted"/>
<organism evidence="1 2">
    <name type="scientific">Streptomyces gibsoniae</name>
    <dbReference type="NCBI Taxonomy" id="3075529"/>
    <lineage>
        <taxon>Bacteria</taxon>
        <taxon>Bacillati</taxon>
        <taxon>Actinomycetota</taxon>
        <taxon>Actinomycetes</taxon>
        <taxon>Kitasatosporales</taxon>
        <taxon>Streptomycetaceae</taxon>
        <taxon>Streptomyces</taxon>
    </lineage>
</organism>
<gene>
    <name evidence="1" type="ORF">RM764_44965</name>
</gene>
<dbReference type="EMBL" id="JAVREY010000150">
    <property type="protein sequence ID" value="MDT0469992.1"/>
    <property type="molecule type" value="Genomic_DNA"/>
</dbReference>
<accession>A0ABU2UAJ7</accession>
<keyword evidence="2" id="KW-1185">Reference proteome</keyword>
<dbReference type="Proteomes" id="UP001183809">
    <property type="component" value="Unassembled WGS sequence"/>
</dbReference>
<protein>
    <submittedName>
        <fullName evidence="1">Uncharacterized protein</fullName>
    </submittedName>
</protein>
<dbReference type="RefSeq" id="WP_311701421.1">
    <property type="nucleotide sequence ID" value="NZ_JAVREY010000150.1"/>
</dbReference>
<evidence type="ECO:0000313" key="1">
    <source>
        <dbReference type="EMBL" id="MDT0469992.1"/>
    </source>
</evidence>
<evidence type="ECO:0000313" key="2">
    <source>
        <dbReference type="Proteomes" id="UP001183809"/>
    </source>
</evidence>